<reference evidence="2 3" key="1">
    <citation type="submission" date="2020-02" db="EMBL/GenBank/DDBJ databases">
        <authorList>
            <person name="Hogendoorn C."/>
        </authorList>
    </citation>
    <scope>NUCLEOTIDE SEQUENCE [LARGE SCALE GENOMIC DNA]</scope>
    <source>
        <strain evidence="2">METHB21</strain>
    </source>
</reference>
<feature type="domain" description="MmeI-like C-terminal" evidence="1">
    <location>
        <begin position="1"/>
        <end position="43"/>
    </location>
</feature>
<evidence type="ECO:0000313" key="2">
    <source>
        <dbReference type="EMBL" id="CAA9892441.1"/>
    </source>
</evidence>
<proteinExistence type="predicted"/>
<organism evidence="2 3">
    <name type="scientific">Candidatus Methylobacter favarea</name>
    <dbReference type="NCBI Taxonomy" id="2707345"/>
    <lineage>
        <taxon>Bacteria</taxon>
        <taxon>Pseudomonadati</taxon>
        <taxon>Pseudomonadota</taxon>
        <taxon>Gammaproteobacteria</taxon>
        <taxon>Methylococcales</taxon>
        <taxon>Methylococcaceae</taxon>
        <taxon>Methylobacter</taxon>
    </lineage>
</organism>
<dbReference type="Proteomes" id="UP000494216">
    <property type="component" value="Unassembled WGS sequence"/>
</dbReference>
<evidence type="ECO:0000313" key="3">
    <source>
        <dbReference type="Proteomes" id="UP000494216"/>
    </source>
</evidence>
<sequence length="45" mass="4917">MPQGLAKKAYAALDKAVDNAYGYKGKSTDAARVAFLFKLYQAMVM</sequence>
<evidence type="ECO:0000259" key="1">
    <source>
        <dbReference type="Pfam" id="PF20467"/>
    </source>
</evidence>
<dbReference type="AlphaFoldDB" id="A0A8S0WS27"/>
<gene>
    <name evidence="2" type="ORF">METHB2_70048</name>
</gene>
<dbReference type="InterPro" id="IPR046818">
    <property type="entry name" value="MmeI_C"/>
</dbReference>
<name>A0A8S0WS27_9GAMM</name>
<comment type="caution">
    <text evidence="2">The sequence shown here is derived from an EMBL/GenBank/DDBJ whole genome shotgun (WGS) entry which is preliminary data.</text>
</comment>
<dbReference type="EMBL" id="CADCXN010000102">
    <property type="protein sequence ID" value="CAA9892441.1"/>
    <property type="molecule type" value="Genomic_DNA"/>
</dbReference>
<accession>A0A8S0WS27</accession>
<keyword evidence="3" id="KW-1185">Reference proteome</keyword>
<protein>
    <recommendedName>
        <fullName evidence="1">MmeI-like C-terminal domain-containing protein</fullName>
    </recommendedName>
</protein>
<dbReference type="Pfam" id="PF20467">
    <property type="entry name" value="MmeI_C"/>
    <property type="match status" value="1"/>
</dbReference>